<accession>A0A9X4AXM7</accession>
<dbReference type="InterPro" id="IPR018683">
    <property type="entry name" value="DUF2169"/>
</dbReference>
<proteinExistence type="predicted"/>
<feature type="domain" description="DUF2169" evidence="1">
    <location>
        <begin position="28"/>
        <end position="307"/>
    </location>
</feature>
<dbReference type="Pfam" id="PF09937">
    <property type="entry name" value="DUF2169"/>
    <property type="match status" value="1"/>
</dbReference>
<name>A0A9X4AXM7_9BACT</name>
<dbReference type="EMBL" id="JAGTJJ010000064">
    <property type="protein sequence ID" value="MDC3988086.1"/>
    <property type="molecule type" value="Genomic_DNA"/>
</dbReference>
<comment type="caution">
    <text evidence="2">The sequence shown here is derived from an EMBL/GenBank/DDBJ whole genome shotgun (WGS) entry which is preliminary data.</text>
</comment>
<dbReference type="Proteomes" id="UP001151081">
    <property type="component" value="Unassembled WGS sequence"/>
</dbReference>
<keyword evidence="3" id="KW-1185">Reference proteome</keyword>
<evidence type="ECO:0000313" key="2">
    <source>
        <dbReference type="EMBL" id="MDC3988086.1"/>
    </source>
</evidence>
<gene>
    <name evidence="2" type="ORF">KEG57_46900</name>
</gene>
<evidence type="ECO:0000259" key="1">
    <source>
        <dbReference type="Pfam" id="PF09937"/>
    </source>
</evidence>
<reference evidence="2 3" key="1">
    <citation type="submission" date="2021-04" db="EMBL/GenBank/DDBJ databases">
        <title>Genome analysis of Polyangium sp.</title>
        <authorList>
            <person name="Li Y."/>
            <person name="Wang J."/>
        </authorList>
    </citation>
    <scope>NUCLEOTIDE SEQUENCE [LARGE SCALE GENOMIC DNA]</scope>
    <source>
        <strain evidence="2 3">SDU14</strain>
    </source>
</reference>
<sequence length="333" mass="36055">MKFVNETPLPAAMIPNGEEDDRITALFLCAITLRIASGGLELVPGQRPLLLDARSKVPNDVMFSKEATSVCATGFVYPRRGDRAREATASLRVGSSDMHIQVFGTRVWQRGALGGLTPSSPVPFERVAMSWENAYGGVTKAPAAVVEMDGEEAFVPEHESGYPLNFDGKGFYTDEARAENQPLPQLEDPAALVRAWDDHPEPVCFAPYPLWGGMRAKHVVKGQELDMTGIRKLGSRAAPRMTFDTIGAGTEIVLAGMRPGGGALSFVVPRSPVVVAMSVGGMRETIVPRLDAVDIDAEACEARFVFRAKATYGLVQFEERRAVLSPSEFFPKG</sequence>
<organism evidence="2 3">
    <name type="scientific">Polyangium jinanense</name>
    <dbReference type="NCBI Taxonomy" id="2829994"/>
    <lineage>
        <taxon>Bacteria</taxon>
        <taxon>Pseudomonadati</taxon>
        <taxon>Myxococcota</taxon>
        <taxon>Polyangia</taxon>
        <taxon>Polyangiales</taxon>
        <taxon>Polyangiaceae</taxon>
        <taxon>Polyangium</taxon>
    </lineage>
</organism>
<dbReference type="RefSeq" id="WP_272459722.1">
    <property type="nucleotide sequence ID" value="NZ_JAGTJJ010000064.1"/>
</dbReference>
<dbReference type="AlphaFoldDB" id="A0A9X4AXM7"/>
<protein>
    <submittedName>
        <fullName evidence="2">DUF2169 domain-containing protein</fullName>
    </submittedName>
</protein>
<evidence type="ECO:0000313" key="3">
    <source>
        <dbReference type="Proteomes" id="UP001151081"/>
    </source>
</evidence>